<dbReference type="AlphaFoldDB" id="A0AAV4GZD0"/>
<feature type="region of interest" description="Disordered" evidence="1">
    <location>
        <begin position="981"/>
        <end position="1014"/>
    </location>
</feature>
<dbReference type="EMBL" id="BMAT01008707">
    <property type="protein sequence ID" value="GFR91087.1"/>
    <property type="molecule type" value="Genomic_DNA"/>
</dbReference>
<name>A0AAV4GZD0_9GAST</name>
<proteinExistence type="predicted"/>
<protein>
    <submittedName>
        <fullName evidence="2">Unhealthy ribosome biogenesis protein 2 homolog</fullName>
    </submittedName>
</protein>
<evidence type="ECO:0000256" key="1">
    <source>
        <dbReference type="SAM" id="MobiDB-lite"/>
    </source>
</evidence>
<accession>A0AAV4GZD0</accession>
<gene>
    <name evidence="2" type="ORF">ElyMa_004319700</name>
</gene>
<evidence type="ECO:0000313" key="3">
    <source>
        <dbReference type="Proteomes" id="UP000762676"/>
    </source>
</evidence>
<reference evidence="2 3" key="1">
    <citation type="journal article" date="2021" name="Elife">
        <title>Chloroplast acquisition without the gene transfer in kleptoplastic sea slugs, Plakobranchus ocellatus.</title>
        <authorList>
            <person name="Maeda T."/>
            <person name="Takahashi S."/>
            <person name="Yoshida T."/>
            <person name="Shimamura S."/>
            <person name="Takaki Y."/>
            <person name="Nagai Y."/>
            <person name="Toyoda A."/>
            <person name="Suzuki Y."/>
            <person name="Arimoto A."/>
            <person name="Ishii H."/>
            <person name="Satoh N."/>
            <person name="Nishiyama T."/>
            <person name="Hasebe M."/>
            <person name="Maruyama T."/>
            <person name="Minagawa J."/>
            <person name="Obokata J."/>
            <person name="Shigenobu S."/>
        </authorList>
    </citation>
    <scope>NUCLEOTIDE SEQUENCE [LARGE SCALE GENOMIC DNA]</scope>
</reference>
<evidence type="ECO:0000313" key="2">
    <source>
        <dbReference type="EMBL" id="GFR91087.1"/>
    </source>
</evidence>
<keyword evidence="3" id="KW-1185">Reference proteome</keyword>
<sequence>MAFETHIKTFLLSGLILWLKDKNTSIPHKLKLSKFAWGTEAVQIPNKQQQLLDFVCGLLVNRKKHSLQGSEVLLTWKTLLMFLQASGQTAVVKPSILQAVVEDLGKSKRGNQSIRESDRDQDLQDTVVSCACFLLALPSVASAQFELLCSVLSSACSLKSGGEAKLSDSADRLLLSSLPVLMRCQRAHLNQSQVLACSVHVMDKCPNHIAKMLVDFLLACLLHSDHQEAYEVYLRHSCGEPAPGQPKQPAKVMTSLFTALANLIGEGNTNDASKRFIPLFLQSFFKENRKETRVCFLMLKRLVKLMTPVIHNDQQTVDEGRSAGVTDSMKDNKWLEGVGACIGVCQNDDGLDLFSASRQSGDVLTWFSKLMQLVIAQDRDAAWFDFMRHVLGLNHLVVEKSWIVILRHTLTASPQKSQKLVVAQDQFLCEMVSVYVRMRRASDLLSTLIESCLTISGRVYGIQESGGFYTRLCKMFSEVPLTTVLDMWDKMQGKTSLLVHRVASLSPAKQPPIPLPADDEETSLLSQLDWILSVYTALLGNARLFDHRSSAAFSGRISTLVDSVGEEVLAPLYKTKEVRRLCPGAVSLLKAWSDLQVMLLPRWRESGVDKETPANVTKLRKWIKAQDDTLTAPAVSRLASLCQLLPLVGTRLSNELLSSCADLTLNILKHGQGPSWTKAALRTSHNGWLLQQEEEITPLSLARNLISHPATRELRVFQKRIALQAWAEILKNLNFRPHSPAKKRKKAELGSKTVPNKITSILTDDELNLQDVGEISFADLSAEVSDPHRCIGMIQVLLCLDLEYLPDVNLRCQVGAVTTLLACKKGPSNTDQLKQHLERLFVRSLSVPNTSRLFKILRPSELLQMMTDYFTEDGSRARPLLEVCVQAIMSEHGSVLHMPGFVKQVLSELSGDTTCSGSVKFQLLSLVIKHCHKYLKKVFHVREVAEAAREVYFCVARYVIKHGLDWYKNIELKLRTPDSNREESLTVTPRKKKRKRVTSGETGEGQIDSSRQDNIKSAVDGRSVAWDAVLGCVTEVLDLWDEQVAETKVNQHLELVVAQIVDIVQDKWVHKVEKAELLFIQSCCYCQLRSHVAASGQETATQEPQSETELRGGLCFLKLESYPKLWAGGFHKAQQAVSSRLQHHELSGNVDGTTECNAINGSKALHRDIKGVGATTDVLCALLESADPSMFDSLLDSLQGYLVGRDSVLHCSSCVSLKEAKQHILKPFLDVFFS</sequence>
<comment type="caution">
    <text evidence="2">The sequence shown here is derived from an EMBL/GenBank/DDBJ whole genome shotgun (WGS) entry which is preliminary data.</text>
</comment>
<dbReference type="Proteomes" id="UP000762676">
    <property type="component" value="Unassembled WGS sequence"/>
</dbReference>
<organism evidence="2 3">
    <name type="scientific">Elysia marginata</name>
    <dbReference type="NCBI Taxonomy" id="1093978"/>
    <lineage>
        <taxon>Eukaryota</taxon>
        <taxon>Metazoa</taxon>
        <taxon>Spiralia</taxon>
        <taxon>Lophotrochozoa</taxon>
        <taxon>Mollusca</taxon>
        <taxon>Gastropoda</taxon>
        <taxon>Heterobranchia</taxon>
        <taxon>Euthyneura</taxon>
        <taxon>Panpulmonata</taxon>
        <taxon>Sacoglossa</taxon>
        <taxon>Placobranchoidea</taxon>
        <taxon>Plakobranchidae</taxon>
        <taxon>Elysia</taxon>
    </lineage>
</organism>